<evidence type="ECO:0000256" key="2">
    <source>
        <dbReference type="ARBA" id="ARBA00023004"/>
    </source>
</evidence>
<evidence type="ECO:0000256" key="4">
    <source>
        <dbReference type="RuleBase" id="RU368020"/>
    </source>
</evidence>
<name>A0ABW0AV02_9ACTN</name>
<evidence type="ECO:0000256" key="3">
    <source>
        <dbReference type="ARBA" id="ARBA00023014"/>
    </source>
</evidence>
<protein>
    <recommendedName>
        <fullName evidence="4">Ferredoxin</fullName>
    </recommendedName>
</protein>
<dbReference type="Proteomes" id="UP001596160">
    <property type="component" value="Unassembled WGS sequence"/>
</dbReference>
<dbReference type="RefSeq" id="WP_344486250.1">
    <property type="nucleotide sequence ID" value="NZ_BAAASB010000035.1"/>
</dbReference>
<accession>A0ABW0AV02</accession>
<keyword evidence="3 4" id="KW-0411">Iron-sulfur</keyword>
<sequence length="72" mass="7605">MSWSVRVDSRLCLGSGMCAAIAPEVFALDGDHARAREDGAEPDERALEAAEICPALAITVHDGTAVIGPRRE</sequence>
<reference evidence="6" key="1">
    <citation type="journal article" date="2019" name="Int. J. Syst. Evol. Microbiol.">
        <title>The Global Catalogue of Microorganisms (GCM) 10K type strain sequencing project: providing services to taxonomists for standard genome sequencing and annotation.</title>
        <authorList>
            <consortium name="The Broad Institute Genomics Platform"/>
            <consortium name="The Broad Institute Genome Sequencing Center for Infectious Disease"/>
            <person name="Wu L."/>
            <person name="Ma J."/>
        </authorList>
    </citation>
    <scope>NUCLEOTIDE SEQUENCE [LARGE SCALE GENOMIC DNA]</scope>
    <source>
        <strain evidence="6">PCU 266</strain>
    </source>
</reference>
<keyword evidence="6" id="KW-1185">Reference proteome</keyword>
<dbReference type="SUPFAM" id="SSF54862">
    <property type="entry name" value="4Fe-4S ferredoxins"/>
    <property type="match status" value="1"/>
</dbReference>
<evidence type="ECO:0000256" key="1">
    <source>
        <dbReference type="ARBA" id="ARBA00022723"/>
    </source>
</evidence>
<comment type="function">
    <text evidence="4">Ferredoxins are iron-sulfur proteins that transfer electrons in a wide variety of metabolic reactions.</text>
</comment>
<evidence type="ECO:0000313" key="6">
    <source>
        <dbReference type="Proteomes" id="UP001596160"/>
    </source>
</evidence>
<keyword evidence="1 4" id="KW-0479">Metal-binding</keyword>
<keyword evidence="4" id="KW-0249">Electron transport</keyword>
<comment type="caution">
    <text evidence="5">The sequence shown here is derived from an EMBL/GenBank/DDBJ whole genome shotgun (WGS) entry which is preliminary data.</text>
</comment>
<dbReference type="InterPro" id="IPR001080">
    <property type="entry name" value="3Fe4S_ferredoxin"/>
</dbReference>
<organism evidence="5 6">
    <name type="scientific">Streptomyces amakusaensis</name>
    <dbReference type="NCBI Taxonomy" id="67271"/>
    <lineage>
        <taxon>Bacteria</taxon>
        <taxon>Bacillati</taxon>
        <taxon>Actinomycetota</taxon>
        <taxon>Actinomycetes</taxon>
        <taxon>Kitasatosporales</taxon>
        <taxon>Streptomycetaceae</taxon>
        <taxon>Streptomyces</taxon>
    </lineage>
</organism>
<keyword evidence="2 4" id="KW-0408">Iron</keyword>
<dbReference type="EMBL" id="JBHSKP010000042">
    <property type="protein sequence ID" value="MFC5156778.1"/>
    <property type="molecule type" value="Genomic_DNA"/>
</dbReference>
<dbReference type="Pfam" id="PF13370">
    <property type="entry name" value="Fer4_13"/>
    <property type="match status" value="1"/>
</dbReference>
<gene>
    <name evidence="5" type="ORF">ACFPRH_34195</name>
</gene>
<proteinExistence type="predicted"/>
<dbReference type="PRINTS" id="PR00352">
    <property type="entry name" value="3FE4SFRDOXIN"/>
</dbReference>
<evidence type="ECO:0000313" key="5">
    <source>
        <dbReference type="EMBL" id="MFC5156778.1"/>
    </source>
</evidence>
<dbReference type="Gene3D" id="3.30.70.20">
    <property type="match status" value="1"/>
</dbReference>
<keyword evidence="4" id="KW-0813">Transport</keyword>